<dbReference type="EMBL" id="JAHWGI010001006">
    <property type="protein sequence ID" value="KAK3920501.1"/>
    <property type="molecule type" value="Genomic_DNA"/>
</dbReference>
<protein>
    <submittedName>
        <fullName evidence="2">Derlin-2.2</fullName>
    </submittedName>
</protein>
<feature type="transmembrane region" description="Helical" evidence="1">
    <location>
        <begin position="183"/>
        <end position="203"/>
    </location>
</feature>
<sequence length="214" mass="22042">MFFCDQECQADLIHYAVVYWLLLLPLWAAGLALMLVLYLVALSYRRWPVVIGGLLLGATAALTTYGLLVAAGTTRDLLGQHFGNGGGRGPRASPGFISRLEGVPPVTVARGGGAAAAPPGQAMHLLTDNELSPGPGPGWSPARRHYWQELVLLAAGLSLLLGGLVFLVAALAPRPGCGCCSPAAAGAAAATVSSTVLVAILLCTRAVDAPQSYE</sequence>
<organism evidence="2 3">
    <name type="scientific">Frankliniella fusca</name>
    <dbReference type="NCBI Taxonomy" id="407009"/>
    <lineage>
        <taxon>Eukaryota</taxon>
        <taxon>Metazoa</taxon>
        <taxon>Ecdysozoa</taxon>
        <taxon>Arthropoda</taxon>
        <taxon>Hexapoda</taxon>
        <taxon>Insecta</taxon>
        <taxon>Pterygota</taxon>
        <taxon>Neoptera</taxon>
        <taxon>Paraneoptera</taxon>
        <taxon>Thysanoptera</taxon>
        <taxon>Terebrantia</taxon>
        <taxon>Thripoidea</taxon>
        <taxon>Thripidae</taxon>
        <taxon>Frankliniella</taxon>
    </lineage>
</organism>
<dbReference type="Proteomes" id="UP001219518">
    <property type="component" value="Unassembled WGS sequence"/>
</dbReference>
<feature type="transmembrane region" description="Helical" evidence="1">
    <location>
        <begin position="12"/>
        <end position="41"/>
    </location>
</feature>
<evidence type="ECO:0000256" key="1">
    <source>
        <dbReference type="SAM" id="Phobius"/>
    </source>
</evidence>
<keyword evidence="1" id="KW-0812">Transmembrane</keyword>
<keyword evidence="3" id="KW-1185">Reference proteome</keyword>
<comment type="caution">
    <text evidence="2">The sequence shown here is derived from an EMBL/GenBank/DDBJ whole genome shotgun (WGS) entry which is preliminary data.</text>
</comment>
<keyword evidence="1" id="KW-1133">Transmembrane helix</keyword>
<accession>A0AAE1HFQ1</accession>
<reference evidence="2" key="1">
    <citation type="submission" date="2021-07" db="EMBL/GenBank/DDBJ databases">
        <authorList>
            <person name="Catto M.A."/>
            <person name="Jacobson A."/>
            <person name="Kennedy G."/>
            <person name="Labadie P."/>
            <person name="Hunt B.G."/>
            <person name="Srinivasan R."/>
        </authorList>
    </citation>
    <scope>NUCLEOTIDE SEQUENCE</scope>
    <source>
        <strain evidence="2">PL_HMW_Pooled</strain>
        <tissue evidence="2">Head</tissue>
    </source>
</reference>
<name>A0AAE1HFQ1_9NEOP</name>
<feature type="transmembrane region" description="Helical" evidence="1">
    <location>
        <begin position="47"/>
        <end position="71"/>
    </location>
</feature>
<evidence type="ECO:0000313" key="3">
    <source>
        <dbReference type="Proteomes" id="UP001219518"/>
    </source>
</evidence>
<gene>
    <name evidence="2" type="ORF">KUF71_009772</name>
</gene>
<dbReference type="AlphaFoldDB" id="A0AAE1HFQ1"/>
<proteinExistence type="predicted"/>
<keyword evidence="1" id="KW-0472">Membrane</keyword>
<feature type="transmembrane region" description="Helical" evidence="1">
    <location>
        <begin position="150"/>
        <end position="171"/>
    </location>
</feature>
<evidence type="ECO:0000313" key="2">
    <source>
        <dbReference type="EMBL" id="KAK3920501.1"/>
    </source>
</evidence>
<reference evidence="2" key="2">
    <citation type="journal article" date="2023" name="BMC Genomics">
        <title>Pest status, molecular evolution, and epigenetic factors derived from the genome assembly of Frankliniella fusca, a thysanopteran phytovirus vector.</title>
        <authorList>
            <person name="Catto M.A."/>
            <person name="Labadie P.E."/>
            <person name="Jacobson A.L."/>
            <person name="Kennedy G.G."/>
            <person name="Srinivasan R."/>
            <person name="Hunt B.G."/>
        </authorList>
    </citation>
    <scope>NUCLEOTIDE SEQUENCE</scope>
    <source>
        <strain evidence="2">PL_HMW_Pooled</strain>
    </source>
</reference>